<proteinExistence type="predicted"/>
<evidence type="ECO:0000313" key="1">
    <source>
        <dbReference type="EMBL" id="REE28125.1"/>
    </source>
</evidence>
<dbReference type="EMBL" id="QREL01000001">
    <property type="protein sequence ID" value="REE28125.1"/>
    <property type="molecule type" value="Genomic_DNA"/>
</dbReference>
<keyword evidence="2" id="KW-1185">Reference proteome</keyword>
<name>A0A371NC88_9EURY</name>
<protein>
    <submittedName>
        <fullName evidence="1">Uncharacterized protein</fullName>
    </submittedName>
</protein>
<gene>
    <name evidence="1" type="ORF">C7452_0124</name>
</gene>
<dbReference type="AlphaFoldDB" id="A0A371NC88"/>
<organism evidence="1 2">
    <name type="scientific">Methanothermobacter defluvii</name>
    <dbReference type="NCBI Taxonomy" id="49339"/>
    <lineage>
        <taxon>Archaea</taxon>
        <taxon>Methanobacteriati</taxon>
        <taxon>Methanobacteriota</taxon>
        <taxon>Methanomada group</taxon>
        <taxon>Methanobacteria</taxon>
        <taxon>Methanobacteriales</taxon>
        <taxon>Methanobacteriaceae</taxon>
        <taxon>Methanothermobacter</taxon>
    </lineage>
</organism>
<sequence>MDDKRGIHRVIDHMVITGAQRNYLYTHLRHEDPIKLMSL</sequence>
<accession>A0A371NC88</accession>
<evidence type="ECO:0000313" key="2">
    <source>
        <dbReference type="Proteomes" id="UP000256864"/>
    </source>
</evidence>
<dbReference type="Proteomes" id="UP000256864">
    <property type="component" value="Unassembled WGS sequence"/>
</dbReference>
<reference evidence="1 2" key="1">
    <citation type="submission" date="2018-07" db="EMBL/GenBank/DDBJ databases">
        <title>Genomic Encyclopedia of Type Strains, Phase IV (KMG-IV): sequencing the most valuable type-strain genomes for metagenomic binning, comparative biology and taxonomic classification.</title>
        <authorList>
            <person name="Goeker M."/>
        </authorList>
    </citation>
    <scope>NUCLEOTIDE SEQUENCE [LARGE SCALE GENOMIC DNA]</scope>
    <source>
        <strain evidence="1 2">DSM 7466</strain>
    </source>
</reference>
<comment type="caution">
    <text evidence="1">The sequence shown here is derived from an EMBL/GenBank/DDBJ whole genome shotgun (WGS) entry which is preliminary data.</text>
</comment>